<dbReference type="SUPFAM" id="SSF56801">
    <property type="entry name" value="Acetyl-CoA synthetase-like"/>
    <property type="match status" value="1"/>
</dbReference>
<feature type="transmembrane region" description="Helical" evidence="1">
    <location>
        <begin position="169"/>
        <end position="191"/>
    </location>
</feature>
<comment type="caution">
    <text evidence="3">The sequence shown here is derived from an EMBL/GenBank/DDBJ whole genome shotgun (WGS) entry which is preliminary data.</text>
</comment>
<dbReference type="Gene3D" id="3.30.300.30">
    <property type="match status" value="1"/>
</dbReference>
<evidence type="ECO:0000256" key="1">
    <source>
        <dbReference type="SAM" id="Phobius"/>
    </source>
</evidence>
<accession>A0A835CD66</accession>
<reference evidence="3" key="1">
    <citation type="submission" date="2020-09" db="EMBL/GenBank/DDBJ databases">
        <title>Genome-Enabled Discovery of Anthraquinone Biosynthesis in Senna tora.</title>
        <authorList>
            <person name="Kang S.-H."/>
            <person name="Pandey R.P."/>
            <person name="Lee C.-M."/>
            <person name="Sim J.-S."/>
            <person name="Jeong J.-T."/>
            <person name="Choi B.-S."/>
            <person name="Jung M."/>
            <person name="Ginzburg D."/>
            <person name="Zhao K."/>
            <person name="Won S.Y."/>
            <person name="Oh T.-J."/>
            <person name="Yu Y."/>
            <person name="Kim N.-H."/>
            <person name="Lee O.R."/>
            <person name="Lee T.-H."/>
            <person name="Bashyal P."/>
            <person name="Kim T.-S."/>
            <person name="Lee W.-H."/>
            <person name="Kawkins C."/>
            <person name="Kim C.-K."/>
            <person name="Kim J.S."/>
            <person name="Ahn B.O."/>
            <person name="Rhee S.Y."/>
            <person name="Sohng J.K."/>
        </authorList>
    </citation>
    <scope>NUCLEOTIDE SEQUENCE</scope>
    <source>
        <tissue evidence="3">Leaf</tissue>
    </source>
</reference>
<evidence type="ECO:0000313" key="3">
    <source>
        <dbReference type="EMBL" id="KAF7838586.1"/>
    </source>
</evidence>
<dbReference type="PROSITE" id="PS00455">
    <property type="entry name" value="AMP_BINDING"/>
    <property type="match status" value="1"/>
</dbReference>
<dbReference type="AlphaFoldDB" id="A0A835CD66"/>
<keyword evidence="1" id="KW-0472">Membrane</keyword>
<evidence type="ECO:0000259" key="2">
    <source>
        <dbReference type="Pfam" id="PF00501"/>
    </source>
</evidence>
<sequence>MTVSCVIRENAVLTNVGQLLERRGKEFLGSAYKDPITSFSDFQKFSVSNPEVYWRAVLDEMNISFSIPPKCILQESPPGESQLSFPGGQWLPGASINPAKNCLTINSKRSLNDTVIITRDERHDDLPPHRMTLKELREEVWLVAYALQALGLEKGSAIAIDMPMNVKSVVIYLAIVLAGYVVVSIADSFAAREISTRLKISKAKAIFTQDLIIRGDKTLPLYSRIVDAGSPVAIVIPSRGSGFSMKLRSGDLSWCDFLEAVNSLKGKEFIAVEQPAEAFTNILFSSGTTGDPKAIPWTNVTPLKAAADGWCHTDIRKGDVVAWPTNLGWMMGPWLLYASLINGASMALYEGSPLGSGFAKFVQDAKVTMLGVIPSLVRSWKSTNSTAGYDWSAIRCFGSTGEASSVDECLWLMGRSHYKPIVEYCGGTEIGGGFVSGSLLQAQSLAAFSTPAMGCSLFILGDDGYPIPENVPGMGELALGPLIFGSSSTLLNADHYSVYFKGMPSWNGKLLRRHGDVFERTSRGYYRAHGRADDTMNLGGIKVSSVEIERICNGVDTNILETAAIGVPPAGGGPEQLVIAVVFKNSNNPISDIHQLRTSFNSALQKALNPLFRVSRVVPLSSLPRTASNKVMRRVLRKQLSEISRISKL</sequence>
<protein>
    <submittedName>
        <fullName evidence="3">Putative acyl-activating enzyme 17, peroxisomal isoform X1</fullName>
    </submittedName>
</protein>
<gene>
    <name evidence="3" type="ORF">G2W53_007068</name>
</gene>
<dbReference type="EMBL" id="JAAIUW010000003">
    <property type="protein sequence ID" value="KAF7838586.1"/>
    <property type="molecule type" value="Genomic_DNA"/>
</dbReference>
<dbReference type="PANTHER" id="PTHR44378">
    <property type="entry name" value="ACYL-ACTIVATING ENZYME 17, PEROXISOMAL-RELATED"/>
    <property type="match status" value="1"/>
</dbReference>
<evidence type="ECO:0000313" key="4">
    <source>
        <dbReference type="Proteomes" id="UP000634136"/>
    </source>
</evidence>
<dbReference type="PANTHER" id="PTHR44378:SF2">
    <property type="entry name" value="ACYL-ACTIVATING ENZYME 17, PEROXISOMAL-RELATED"/>
    <property type="match status" value="1"/>
</dbReference>
<dbReference type="InterPro" id="IPR045851">
    <property type="entry name" value="AMP-bd_C_sf"/>
</dbReference>
<dbReference type="InterPro" id="IPR000873">
    <property type="entry name" value="AMP-dep_synth/lig_dom"/>
</dbReference>
<dbReference type="Gene3D" id="3.40.50.12780">
    <property type="entry name" value="N-terminal domain of ligase-like"/>
    <property type="match status" value="1"/>
</dbReference>
<proteinExistence type="predicted"/>
<dbReference type="Proteomes" id="UP000634136">
    <property type="component" value="Unassembled WGS sequence"/>
</dbReference>
<feature type="domain" description="AMP-dependent synthetase/ligase" evidence="2">
    <location>
        <begin position="128"/>
        <end position="478"/>
    </location>
</feature>
<dbReference type="InterPro" id="IPR042099">
    <property type="entry name" value="ANL_N_sf"/>
</dbReference>
<keyword evidence="1" id="KW-1133">Transmembrane helix</keyword>
<keyword evidence="4" id="KW-1185">Reference proteome</keyword>
<dbReference type="InterPro" id="IPR020845">
    <property type="entry name" value="AMP-binding_CS"/>
</dbReference>
<name>A0A835CD66_9FABA</name>
<dbReference type="OrthoDB" id="10253115at2759"/>
<dbReference type="Pfam" id="PF00501">
    <property type="entry name" value="AMP-binding"/>
    <property type="match status" value="1"/>
</dbReference>
<organism evidence="3 4">
    <name type="scientific">Senna tora</name>
    <dbReference type="NCBI Taxonomy" id="362788"/>
    <lineage>
        <taxon>Eukaryota</taxon>
        <taxon>Viridiplantae</taxon>
        <taxon>Streptophyta</taxon>
        <taxon>Embryophyta</taxon>
        <taxon>Tracheophyta</taxon>
        <taxon>Spermatophyta</taxon>
        <taxon>Magnoliopsida</taxon>
        <taxon>eudicotyledons</taxon>
        <taxon>Gunneridae</taxon>
        <taxon>Pentapetalae</taxon>
        <taxon>rosids</taxon>
        <taxon>fabids</taxon>
        <taxon>Fabales</taxon>
        <taxon>Fabaceae</taxon>
        <taxon>Caesalpinioideae</taxon>
        <taxon>Cassia clade</taxon>
        <taxon>Senna</taxon>
    </lineage>
</organism>
<keyword evidence="1" id="KW-0812">Transmembrane</keyword>